<dbReference type="SUPFAM" id="SSF46894">
    <property type="entry name" value="C-terminal effector domain of the bipartite response regulators"/>
    <property type="match status" value="1"/>
</dbReference>
<dbReference type="SMART" id="SM00448">
    <property type="entry name" value="REC"/>
    <property type="match status" value="1"/>
</dbReference>
<organism evidence="8 9">
    <name type="scientific">Cnuella takakiae</name>
    <dbReference type="NCBI Taxonomy" id="1302690"/>
    <lineage>
        <taxon>Bacteria</taxon>
        <taxon>Pseudomonadati</taxon>
        <taxon>Bacteroidota</taxon>
        <taxon>Chitinophagia</taxon>
        <taxon>Chitinophagales</taxon>
        <taxon>Chitinophagaceae</taxon>
        <taxon>Cnuella</taxon>
    </lineage>
</organism>
<dbReference type="InterPro" id="IPR058245">
    <property type="entry name" value="NreC/VraR/RcsB-like_REC"/>
</dbReference>
<dbReference type="PRINTS" id="PR00038">
    <property type="entry name" value="HTHLUXR"/>
</dbReference>
<name>A0A1M5ICT5_9BACT</name>
<gene>
    <name evidence="8" type="ORF">SAMN05444008_12317</name>
</gene>
<dbReference type="Proteomes" id="UP000184368">
    <property type="component" value="Unassembled WGS sequence"/>
</dbReference>
<dbReference type="InterPro" id="IPR000792">
    <property type="entry name" value="Tscrpt_reg_LuxR_C"/>
</dbReference>
<accession>A0A1M5ICT5</accession>
<dbReference type="PROSITE" id="PS50043">
    <property type="entry name" value="HTH_LUXR_2"/>
    <property type="match status" value="1"/>
</dbReference>
<evidence type="ECO:0000313" key="8">
    <source>
        <dbReference type="EMBL" id="SHG25710.1"/>
    </source>
</evidence>
<keyword evidence="4" id="KW-0804">Transcription</keyword>
<dbReference type="CDD" id="cd17535">
    <property type="entry name" value="REC_NarL-like"/>
    <property type="match status" value="1"/>
</dbReference>
<dbReference type="PROSITE" id="PS50110">
    <property type="entry name" value="RESPONSE_REGULATORY"/>
    <property type="match status" value="1"/>
</dbReference>
<evidence type="ECO:0000313" key="9">
    <source>
        <dbReference type="Proteomes" id="UP000184368"/>
    </source>
</evidence>
<evidence type="ECO:0000259" key="6">
    <source>
        <dbReference type="PROSITE" id="PS50043"/>
    </source>
</evidence>
<dbReference type="Gene3D" id="3.40.50.2300">
    <property type="match status" value="1"/>
</dbReference>
<dbReference type="InterPro" id="IPR039420">
    <property type="entry name" value="WalR-like"/>
</dbReference>
<evidence type="ECO:0000256" key="1">
    <source>
        <dbReference type="ARBA" id="ARBA00022553"/>
    </source>
</evidence>
<feature type="modified residue" description="4-aspartylphosphate" evidence="5">
    <location>
        <position position="56"/>
    </location>
</feature>
<evidence type="ECO:0000256" key="4">
    <source>
        <dbReference type="ARBA" id="ARBA00023163"/>
    </source>
</evidence>
<dbReference type="GO" id="GO:0000160">
    <property type="term" value="P:phosphorelay signal transduction system"/>
    <property type="evidence" value="ECO:0007669"/>
    <property type="project" value="InterPro"/>
</dbReference>
<sequence length="220" mass="24879">MHHTSIALVDDHVLLRQGLASFIRSFPQYEIVLEADNGADFIGKAPANPPDIVLLDVNMPRMNGYETATWIREHLPQTRVLVLSMVEHDAAIIRMLRLGARGYLLKDSNPNILLHALDAVRDHGFFINELVSNRMIHYLNEAGNSNGHSHQATMAINLSERELRFLQLACTEKTYKEIADEMYVSPRTIDSYRDGLFEKLQIKSRVGLVLYAIKNGIVSV</sequence>
<keyword evidence="9" id="KW-1185">Reference proteome</keyword>
<evidence type="ECO:0000259" key="7">
    <source>
        <dbReference type="PROSITE" id="PS50110"/>
    </source>
</evidence>
<dbReference type="Pfam" id="PF00196">
    <property type="entry name" value="GerE"/>
    <property type="match status" value="1"/>
</dbReference>
<dbReference type="InterPro" id="IPR016032">
    <property type="entry name" value="Sig_transdc_resp-reg_C-effctor"/>
</dbReference>
<keyword evidence="1 5" id="KW-0597">Phosphoprotein</keyword>
<dbReference type="SMART" id="SM00421">
    <property type="entry name" value="HTH_LUXR"/>
    <property type="match status" value="1"/>
</dbReference>
<reference evidence="8 9" key="1">
    <citation type="submission" date="2016-11" db="EMBL/GenBank/DDBJ databases">
        <authorList>
            <person name="Jaros S."/>
            <person name="Januszkiewicz K."/>
            <person name="Wedrychowicz H."/>
        </authorList>
    </citation>
    <scope>NUCLEOTIDE SEQUENCE [LARGE SCALE GENOMIC DNA]</scope>
    <source>
        <strain evidence="8 9">DSM 26897</strain>
    </source>
</reference>
<dbReference type="OrthoDB" id="9797341at2"/>
<dbReference type="STRING" id="1302690.BUE76_01900"/>
<proteinExistence type="predicted"/>
<keyword evidence="3" id="KW-0238">DNA-binding</keyword>
<evidence type="ECO:0000256" key="3">
    <source>
        <dbReference type="ARBA" id="ARBA00023125"/>
    </source>
</evidence>
<dbReference type="GO" id="GO:0006355">
    <property type="term" value="P:regulation of DNA-templated transcription"/>
    <property type="evidence" value="ECO:0007669"/>
    <property type="project" value="InterPro"/>
</dbReference>
<evidence type="ECO:0000256" key="5">
    <source>
        <dbReference type="PROSITE-ProRule" id="PRU00169"/>
    </source>
</evidence>
<dbReference type="AlphaFoldDB" id="A0A1M5ICT5"/>
<feature type="domain" description="HTH luxR-type" evidence="6">
    <location>
        <begin position="151"/>
        <end position="216"/>
    </location>
</feature>
<protein>
    <submittedName>
        <fullName evidence="8">Two component transcriptional regulator, LuxR family</fullName>
    </submittedName>
</protein>
<dbReference type="InterPro" id="IPR001789">
    <property type="entry name" value="Sig_transdc_resp-reg_receiver"/>
</dbReference>
<evidence type="ECO:0000256" key="2">
    <source>
        <dbReference type="ARBA" id="ARBA00023015"/>
    </source>
</evidence>
<dbReference type="PANTHER" id="PTHR43214">
    <property type="entry name" value="TWO-COMPONENT RESPONSE REGULATOR"/>
    <property type="match status" value="1"/>
</dbReference>
<dbReference type="CDD" id="cd06170">
    <property type="entry name" value="LuxR_C_like"/>
    <property type="match status" value="1"/>
</dbReference>
<dbReference type="EMBL" id="FQUO01000023">
    <property type="protein sequence ID" value="SHG25710.1"/>
    <property type="molecule type" value="Genomic_DNA"/>
</dbReference>
<dbReference type="RefSeq" id="WP_073047963.1">
    <property type="nucleotide sequence ID" value="NZ_FQUO01000023.1"/>
</dbReference>
<dbReference type="InterPro" id="IPR011006">
    <property type="entry name" value="CheY-like_superfamily"/>
</dbReference>
<dbReference type="SUPFAM" id="SSF52172">
    <property type="entry name" value="CheY-like"/>
    <property type="match status" value="1"/>
</dbReference>
<dbReference type="PANTHER" id="PTHR43214:SF41">
    <property type="entry name" value="NITRATE_NITRITE RESPONSE REGULATOR PROTEIN NARP"/>
    <property type="match status" value="1"/>
</dbReference>
<keyword evidence="2" id="KW-0805">Transcription regulation</keyword>
<feature type="domain" description="Response regulatory" evidence="7">
    <location>
        <begin position="5"/>
        <end position="121"/>
    </location>
</feature>
<dbReference type="GO" id="GO:0003677">
    <property type="term" value="F:DNA binding"/>
    <property type="evidence" value="ECO:0007669"/>
    <property type="project" value="UniProtKB-KW"/>
</dbReference>
<dbReference type="Pfam" id="PF00072">
    <property type="entry name" value="Response_reg"/>
    <property type="match status" value="1"/>
</dbReference>